<dbReference type="Pfam" id="PF10613">
    <property type="entry name" value="Lig_chan-Glu_bd"/>
    <property type="match status" value="1"/>
</dbReference>
<feature type="domain" description="Death" evidence="14">
    <location>
        <begin position="201"/>
        <end position="277"/>
    </location>
</feature>
<keyword evidence="12" id="KW-0407">Ion channel</keyword>
<evidence type="ECO:0000256" key="8">
    <source>
        <dbReference type="ARBA" id="ARBA00023136"/>
    </source>
</evidence>
<dbReference type="eggNOG" id="KOG1053">
    <property type="taxonomic scope" value="Eukaryota"/>
</dbReference>
<dbReference type="FunFam" id="3.40.190.10:FF:000009">
    <property type="entry name" value="Putative glutamate receptor ionotropic NMDA 2B"/>
    <property type="match status" value="1"/>
</dbReference>
<proteinExistence type="predicted"/>
<feature type="region of interest" description="Disordered" evidence="13">
    <location>
        <begin position="108"/>
        <end position="191"/>
    </location>
</feature>
<accession>C3YM61</accession>
<feature type="compositionally biased region" description="Polar residues" evidence="13">
    <location>
        <begin position="114"/>
        <end position="130"/>
    </location>
</feature>
<evidence type="ECO:0000256" key="13">
    <source>
        <dbReference type="SAM" id="MobiDB-lite"/>
    </source>
</evidence>
<keyword evidence="6" id="KW-1133">Transmembrane helix</keyword>
<dbReference type="SMART" id="SM00005">
    <property type="entry name" value="DEATH"/>
    <property type="match status" value="3"/>
</dbReference>
<organism>
    <name type="scientific">Branchiostoma floridae</name>
    <name type="common">Florida lancelet</name>
    <name type="synonym">Amphioxus</name>
    <dbReference type="NCBI Taxonomy" id="7739"/>
    <lineage>
        <taxon>Eukaryota</taxon>
        <taxon>Metazoa</taxon>
        <taxon>Chordata</taxon>
        <taxon>Cephalochordata</taxon>
        <taxon>Leptocardii</taxon>
        <taxon>Amphioxiformes</taxon>
        <taxon>Branchiostomatidae</taxon>
        <taxon>Branchiostoma</taxon>
    </lineage>
</organism>
<dbReference type="InterPro" id="IPR001875">
    <property type="entry name" value="DED_dom"/>
</dbReference>
<dbReference type="InterPro" id="IPR011029">
    <property type="entry name" value="DEATH-like_dom_sf"/>
</dbReference>
<dbReference type="InParanoid" id="C3YM61"/>
<evidence type="ECO:0000256" key="10">
    <source>
        <dbReference type="ARBA" id="ARBA00023180"/>
    </source>
</evidence>
<dbReference type="InterPro" id="IPR000488">
    <property type="entry name" value="Death_dom"/>
</dbReference>
<dbReference type="Gene3D" id="1.10.533.10">
    <property type="entry name" value="Death Domain, Fas"/>
    <property type="match status" value="4"/>
</dbReference>
<dbReference type="CDD" id="cd00045">
    <property type="entry name" value="DED"/>
    <property type="match status" value="1"/>
</dbReference>
<dbReference type="Pfam" id="PF00531">
    <property type="entry name" value="Death"/>
    <property type="match status" value="3"/>
</dbReference>
<dbReference type="CDD" id="cd01670">
    <property type="entry name" value="Death"/>
    <property type="match status" value="3"/>
</dbReference>
<keyword evidence="3" id="KW-0812">Transmembrane</keyword>
<dbReference type="GO" id="GO:0016020">
    <property type="term" value="C:membrane"/>
    <property type="evidence" value="ECO:0007669"/>
    <property type="project" value="UniProtKB-SubCell"/>
</dbReference>
<keyword evidence="9" id="KW-0675">Receptor</keyword>
<dbReference type="AlphaFoldDB" id="C3YM61"/>
<evidence type="ECO:0000256" key="6">
    <source>
        <dbReference type="ARBA" id="ARBA00022989"/>
    </source>
</evidence>
<evidence type="ECO:0000256" key="12">
    <source>
        <dbReference type="ARBA" id="ARBA00023303"/>
    </source>
</evidence>
<evidence type="ECO:0000256" key="4">
    <source>
        <dbReference type="ARBA" id="ARBA00022723"/>
    </source>
</evidence>
<evidence type="ECO:0000256" key="2">
    <source>
        <dbReference type="ARBA" id="ARBA00022448"/>
    </source>
</evidence>
<dbReference type="SMART" id="SM00918">
    <property type="entry name" value="Lig_chan-Glu_bd"/>
    <property type="match status" value="1"/>
</dbReference>
<keyword evidence="7" id="KW-0406">Ion transport</keyword>
<comment type="subcellular location">
    <subcellularLocation>
        <location evidence="1">Membrane</location>
        <topology evidence="1">Multi-pass membrane protein</topology>
    </subcellularLocation>
</comment>
<dbReference type="FunFam" id="1.10.533.10:FF:000235">
    <property type="entry name" value="Uncharacterized protein"/>
    <property type="match status" value="1"/>
</dbReference>
<dbReference type="InterPro" id="IPR019594">
    <property type="entry name" value="Glu/Gly-bd"/>
</dbReference>
<sequence>MAASAQRRHLYLKISSSLDNTELEDFRRYVAITKCLLPLGRIIRDEAVEICRKLQRLGKLEKGDLSHLSDALLHIGRIDLAEEVNITAAFENEASVYDSGIDDVTRIKRKRKSPSGSKFRGQSVSTSTSDKVLKTNGKRLRSRSRGKSTSSTKERKQSAGTSALPDEISRRPASRSGRRQSSLPLELKSPTDDVSHHFDFVSRKVGSTWSDLARKLGFDHNETDEIRDQHRDHRRRCLEVLNRWKDKKGKDATLKRLKTALTYIGGKNIADILEEDVSSHFDLVSKNIGRGWDGLARKLGFDHNETDEIRDQHRDHRRRCLEVLNKWRDKKGKAATLKRLKTALKYIDRKDVADILEGQQKYAAALPTHKVLKAGSTVEEEDVKIEFPPGSVAEDTFVSVEIDRMPNDHPAAATFAAVTPLLMVTKSEFLKPVKITLPWCWHADGGLGTAVLVCDKNNWSFLETEIEETPDGVVIEVSHFSRLLTFKPHLPGAAAIVDALKSSLTLWNSASESAYIIIDPVITTVDDSRVELLCIPRLHDQDDPFNSEGSGQKERRMIPVRMKKGEKIFLEFSEDKEVVPKPGYIPEFGIYFVHPSRDSGHNRNRTARGGIKMCCTGFCIDLLKELARDVMFSYDLYLVPDNKHGKYEKGKWTGCIGELVKDDVSSHFNFVSRKVGSAWDDLARELGFDHNETDEIRDQHKVHRRRCLEVLTRWGDKKGKAATSKRLETALKKIGKRAVADML</sequence>
<keyword evidence="4" id="KW-0479">Metal-binding</keyword>
<evidence type="ECO:0000256" key="3">
    <source>
        <dbReference type="ARBA" id="ARBA00022692"/>
    </source>
</evidence>
<evidence type="ECO:0000259" key="15">
    <source>
        <dbReference type="PROSITE" id="PS50168"/>
    </source>
</evidence>
<evidence type="ECO:0000256" key="9">
    <source>
        <dbReference type="ARBA" id="ARBA00023170"/>
    </source>
</evidence>
<reference evidence="16" key="1">
    <citation type="journal article" date="2008" name="Nature">
        <title>The amphioxus genome and the evolution of the chordate karyotype.</title>
        <authorList>
            <consortium name="US DOE Joint Genome Institute (JGI-PGF)"/>
            <person name="Putnam N.H."/>
            <person name="Butts T."/>
            <person name="Ferrier D.E.K."/>
            <person name="Furlong R.F."/>
            <person name="Hellsten U."/>
            <person name="Kawashima T."/>
            <person name="Robinson-Rechavi M."/>
            <person name="Shoguchi E."/>
            <person name="Terry A."/>
            <person name="Yu J.-K."/>
            <person name="Benito-Gutierrez E.L."/>
            <person name="Dubchak I."/>
            <person name="Garcia-Fernandez J."/>
            <person name="Gibson-Brown J.J."/>
            <person name="Grigoriev I.V."/>
            <person name="Horton A.C."/>
            <person name="de Jong P.J."/>
            <person name="Jurka J."/>
            <person name="Kapitonov V.V."/>
            <person name="Kohara Y."/>
            <person name="Kuroki Y."/>
            <person name="Lindquist E."/>
            <person name="Lucas S."/>
            <person name="Osoegawa K."/>
            <person name="Pennacchio L.A."/>
            <person name="Salamov A.A."/>
            <person name="Satou Y."/>
            <person name="Sauka-Spengler T."/>
            <person name="Schmutz J."/>
            <person name="Shin-I T."/>
            <person name="Toyoda A."/>
            <person name="Bronner-Fraser M."/>
            <person name="Fujiyama A."/>
            <person name="Holland L.Z."/>
            <person name="Holland P.W.H."/>
            <person name="Satoh N."/>
            <person name="Rokhsar D.S."/>
        </authorList>
    </citation>
    <scope>NUCLEOTIDE SEQUENCE [LARGE SCALE GENOMIC DNA]</scope>
    <source>
        <strain evidence="16">S238N-H82</strain>
        <tissue evidence="16">Testes</tissue>
    </source>
</reference>
<evidence type="ECO:0000256" key="5">
    <source>
        <dbReference type="ARBA" id="ARBA00022833"/>
    </source>
</evidence>
<evidence type="ECO:0000256" key="11">
    <source>
        <dbReference type="ARBA" id="ARBA00023286"/>
    </source>
</evidence>
<dbReference type="PROSITE" id="PS50017">
    <property type="entry name" value="DEATH_DOMAIN"/>
    <property type="match status" value="3"/>
</dbReference>
<evidence type="ECO:0000256" key="1">
    <source>
        <dbReference type="ARBA" id="ARBA00004141"/>
    </source>
</evidence>
<keyword evidence="11" id="KW-1071">Ligand-gated ion channel</keyword>
<dbReference type="SUPFAM" id="SSF53850">
    <property type="entry name" value="Periplasmic binding protein-like II"/>
    <property type="match status" value="1"/>
</dbReference>
<feature type="domain" description="DED" evidence="15">
    <location>
        <begin position="6"/>
        <end position="86"/>
    </location>
</feature>
<dbReference type="GO" id="GO:0015276">
    <property type="term" value="F:ligand-gated monoatomic ion channel activity"/>
    <property type="evidence" value="ECO:0007669"/>
    <property type="project" value="InterPro"/>
</dbReference>
<name>C3YM61_BRAFL</name>
<dbReference type="GO" id="GO:0007165">
    <property type="term" value="P:signal transduction"/>
    <property type="evidence" value="ECO:0007669"/>
    <property type="project" value="InterPro"/>
</dbReference>
<evidence type="ECO:0000259" key="14">
    <source>
        <dbReference type="PROSITE" id="PS50017"/>
    </source>
</evidence>
<dbReference type="PANTHER" id="PTHR15077:SF9">
    <property type="entry name" value="C-TERMINAL OF ROC (COR) DOMAIN-CONTAINING PROTEIN"/>
    <property type="match status" value="1"/>
</dbReference>
<evidence type="ECO:0000313" key="16">
    <source>
        <dbReference type="EMBL" id="EEN58655.1"/>
    </source>
</evidence>
<feature type="domain" description="Death" evidence="14">
    <location>
        <begin position="664"/>
        <end position="743"/>
    </location>
</feature>
<dbReference type="Gene3D" id="2.60.220.30">
    <property type="match status" value="1"/>
</dbReference>
<dbReference type="PROSITE" id="PS50168">
    <property type="entry name" value="DED"/>
    <property type="match status" value="1"/>
</dbReference>
<dbReference type="EMBL" id="GG666529">
    <property type="protein sequence ID" value="EEN58655.1"/>
    <property type="molecule type" value="Genomic_DNA"/>
</dbReference>
<feature type="domain" description="Death" evidence="14">
    <location>
        <begin position="277"/>
        <end position="360"/>
    </location>
</feature>
<dbReference type="Gene3D" id="3.40.190.10">
    <property type="entry name" value="Periplasmic binding protein-like II"/>
    <property type="match status" value="1"/>
</dbReference>
<dbReference type="InterPro" id="IPR016729">
    <property type="entry name" value="FADD"/>
</dbReference>
<keyword evidence="8" id="KW-0472">Membrane</keyword>
<dbReference type="GO" id="GO:0046872">
    <property type="term" value="F:metal ion binding"/>
    <property type="evidence" value="ECO:0007669"/>
    <property type="project" value="UniProtKB-KW"/>
</dbReference>
<feature type="compositionally biased region" description="Basic residues" evidence="13">
    <location>
        <begin position="136"/>
        <end position="146"/>
    </location>
</feature>
<evidence type="ECO:0000256" key="7">
    <source>
        <dbReference type="ARBA" id="ARBA00023065"/>
    </source>
</evidence>
<keyword evidence="10" id="KW-0325">Glycoprotein</keyword>
<protein>
    <recommendedName>
        <fullName evidence="17">Death domain-containing protein</fullName>
    </recommendedName>
</protein>
<dbReference type="FunFam" id="1.10.533.10:FF:000127">
    <property type="entry name" value="Uncharacterized protein"/>
    <property type="match status" value="2"/>
</dbReference>
<dbReference type="PANTHER" id="PTHR15077">
    <property type="entry name" value="FAS-ASSOCIATING DEATH DOMAIN-CONTAINING PROTEIN FADD"/>
    <property type="match status" value="1"/>
</dbReference>
<dbReference type="STRING" id="7739.C3YM61"/>
<keyword evidence="2" id="KW-0813">Transport</keyword>
<dbReference type="SUPFAM" id="SSF47986">
    <property type="entry name" value="DEATH domain"/>
    <property type="match status" value="3"/>
</dbReference>
<gene>
    <name evidence="16" type="ORF">BRAFLDRAFT_81924</name>
</gene>
<keyword evidence="5" id="KW-0862">Zinc</keyword>
<dbReference type="GO" id="GO:0042981">
    <property type="term" value="P:regulation of apoptotic process"/>
    <property type="evidence" value="ECO:0007669"/>
    <property type="project" value="InterPro"/>
</dbReference>
<evidence type="ECO:0008006" key="17">
    <source>
        <dbReference type="Google" id="ProtNLM"/>
    </source>
</evidence>